<accession>A0A066WNU4</accession>
<keyword evidence="3" id="KW-1185">Reference proteome</keyword>
<proteinExistence type="predicted"/>
<dbReference type="RefSeq" id="XP_013245121.1">
    <property type="nucleotide sequence ID" value="XM_013389667.1"/>
</dbReference>
<feature type="chain" id="PRO_5001629183" description="Secreted protein" evidence="1">
    <location>
        <begin position="30"/>
        <end position="90"/>
    </location>
</feature>
<dbReference type="GeneID" id="25263880"/>
<comment type="caution">
    <text evidence="2">The sequence shown here is derived from an EMBL/GenBank/DDBJ whole genome shotgun (WGS) entry which is preliminary data.</text>
</comment>
<evidence type="ECO:0000313" key="2">
    <source>
        <dbReference type="EMBL" id="KDN52280.1"/>
    </source>
</evidence>
<name>A0A066WNU4_TILAU</name>
<feature type="signal peptide" evidence="1">
    <location>
        <begin position="1"/>
        <end position="29"/>
    </location>
</feature>
<evidence type="ECO:0000256" key="1">
    <source>
        <dbReference type="SAM" id="SignalP"/>
    </source>
</evidence>
<reference evidence="2 3" key="1">
    <citation type="submission" date="2014-05" db="EMBL/GenBank/DDBJ databases">
        <title>Draft genome sequence of a rare smut relative, Tilletiaria anomala UBC 951.</title>
        <authorList>
            <consortium name="DOE Joint Genome Institute"/>
            <person name="Toome M."/>
            <person name="Kuo A."/>
            <person name="Henrissat B."/>
            <person name="Lipzen A."/>
            <person name="Tritt A."/>
            <person name="Yoshinaga Y."/>
            <person name="Zane M."/>
            <person name="Barry K."/>
            <person name="Grigoriev I.V."/>
            <person name="Spatafora J.W."/>
            <person name="Aimea M.C."/>
        </authorList>
    </citation>
    <scope>NUCLEOTIDE SEQUENCE [LARGE SCALE GENOMIC DNA]</scope>
    <source>
        <strain evidence="2 3">UBC 951</strain>
    </source>
</reference>
<evidence type="ECO:0000313" key="3">
    <source>
        <dbReference type="Proteomes" id="UP000027361"/>
    </source>
</evidence>
<dbReference type="EMBL" id="JMSN01000012">
    <property type="protein sequence ID" value="KDN52280.1"/>
    <property type="molecule type" value="Genomic_DNA"/>
</dbReference>
<dbReference type="AlphaFoldDB" id="A0A066WNU4"/>
<dbReference type="HOGENOM" id="CLU_2442416_0_0_1"/>
<protein>
    <recommendedName>
        <fullName evidence="4">Secreted protein</fullName>
    </recommendedName>
</protein>
<keyword evidence="1" id="KW-0732">Signal</keyword>
<dbReference type="Proteomes" id="UP000027361">
    <property type="component" value="Unassembled WGS sequence"/>
</dbReference>
<gene>
    <name evidence="2" type="ORF">K437DRAFT_254474</name>
</gene>
<evidence type="ECO:0008006" key="4">
    <source>
        <dbReference type="Google" id="ProtNLM"/>
    </source>
</evidence>
<dbReference type="InParanoid" id="A0A066WNU4"/>
<sequence length="90" mass="9774">MSFSKRRTTVAAAASLVFAATTLPAFVHADGADAAYSWQTPSQPWQNGQIGFNNCIQRYGSYNQTGMCNTRECCICSRAPSILTCSERNA</sequence>
<organism evidence="2 3">
    <name type="scientific">Tilletiaria anomala (strain ATCC 24038 / CBS 436.72 / UBC 951)</name>
    <dbReference type="NCBI Taxonomy" id="1037660"/>
    <lineage>
        <taxon>Eukaryota</taxon>
        <taxon>Fungi</taxon>
        <taxon>Dikarya</taxon>
        <taxon>Basidiomycota</taxon>
        <taxon>Ustilaginomycotina</taxon>
        <taxon>Exobasidiomycetes</taxon>
        <taxon>Georgefischeriales</taxon>
        <taxon>Tilletiariaceae</taxon>
        <taxon>Tilletiaria</taxon>
    </lineage>
</organism>